<dbReference type="Proteomes" id="UP000198611">
    <property type="component" value="Unassembled WGS sequence"/>
</dbReference>
<dbReference type="STRING" id="1123397.SAMN05660831_00905"/>
<dbReference type="OrthoDB" id="9789841at2"/>
<evidence type="ECO:0000256" key="2">
    <source>
        <dbReference type="ARBA" id="ARBA00030892"/>
    </source>
</evidence>
<dbReference type="RefSeq" id="WP_093427572.1">
    <property type="nucleotide sequence ID" value="NZ_FOMJ01000002.1"/>
</dbReference>
<dbReference type="EMBL" id="FOMJ01000002">
    <property type="protein sequence ID" value="SFD15342.1"/>
    <property type="molecule type" value="Genomic_DNA"/>
</dbReference>
<dbReference type="PROSITE" id="PS51819">
    <property type="entry name" value="VOC"/>
    <property type="match status" value="1"/>
</dbReference>
<accession>A0A1I1Q094</accession>
<reference evidence="6 7" key="1">
    <citation type="submission" date="2016-10" db="EMBL/GenBank/DDBJ databases">
        <authorList>
            <person name="de Groot N.N."/>
        </authorList>
    </citation>
    <scope>NUCLEOTIDE SEQUENCE [LARGE SCALE GENOMIC DNA]</scope>
    <source>
        <strain evidence="6 7">HL3</strain>
    </source>
</reference>
<dbReference type="GO" id="GO:0019243">
    <property type="term" value="P:methylglyoxal catabolic process to D-lactate via S-lactoyl-glutathione"/>
    <property type="evidence" value="ECO:0007669"/>
    <property type="project" value="TreeGrafter"/>
</dbReference>
<proteinExistence type="predicted"/>
<sequence length="127" mass="14033">MRIAHTMIRVADLDESIDFYTNKIGLELVSRDELPGADATLAFIRDPKSGHEIELTYNHDGRDYDLGDAFGHIAFYVADVDATIAQWRERGVPVALEPLVIGNGMKIAFVTDPTGYALELIEKPEAA</sequence>
<evidence type="ECO:0000256" key="4">
    <source>
        <dbReference type="ARBA" id="ARBA00033298"/>
    </source>
</evidence>
<dbReference type="InterPro" id="IPR037523">
    <property type="entry name" value="VOC_core"/>
</dbReference>
<keyword evidence="6" id="KW-0456">Lyase</keyword>
<gene>
    <name evidence="6" type="ORF">SAMN05660831_00905</name>
</gene>
<organism evidence="6 7">
    <name type="scientific">Thiohalospira halophila DSM 15071</name>
    <dbReference type="NCBI Taxonomy" id="1123397"/>
    <lineage>
        <taxon>Bacteria</taxon>
        <taxon>Pseudomonadati</taxon>
        <taxon>Pseudomonadota</taxon>
        <taxon>Gammaproteobacteria</taxon>
        <taxon>Thiohalospirales</taxon>
        <taxon>Thiohalospiraceae</taxon>
        <taxon>Thiohalospira</taxon>
    </lineage>
</organism>
<evidence type="ECO:0000256" key="1">
    <source>
        <dbReference type="ARBA" id="ARBA00030291"/>
    </source>
</evidence>
<dbReference type="Gene3D" id="3.10.180.10">
    <property type="entry name" value="2,3-Dihydroxybiphenyl 1,2-Dioxygenase, domain 1"/>
    <property type="match status" value="1"/>
</dbReference>
<dbReference type="GO" id="GO:0005737">
    <property type="term" value="C:cytoplasm"/>
    <property type="evidence" value="ECO:0007669"/>
    <property type="project" value="TreeGrafter"/>
</dbReference>
<name>A0A1I1Q094_9GAMM</name>
<dbReference type="SUPFAM" id="SSF54593">
    <property type="entry name" value="Glyoxalase/Bleomycin resistance protein/Dihydroxybiphenyl dioxygenase"/>
    <property type="match status" value="1"/>
</dbReference>
<dbReference type="PANTHER" id="PTHR46036:SF5">
    <property type="entry name" value="LACTOYLGLUTATHIONE LYASE"/>
    <property type="match status" value="1"/>
</dbReference>
<dbReference type="InterPro" id="IPR029068">
    <property type="entry name" value="Glyas_Bleomycin-R_OHBP_Dase"/>
</dbReference>
<keyword evidence="7" id="KW-1185">Reference proteome</keyword>
<dbReference type="PANTHER" id="PTHR46036">
    <property type="entry name" value="LACTOYLGLUTATHIONE LYASE"/>
    <property type="match status" value="1"/>
</dbReference>
<dbReference type="AlphaFoldDB" id="A0A1I1Q094"/>
<evidence type="ECO:0000256" key="3">
    <source>
        <dbReference type="ARBA" id="ARBA00032460"/>
    </source>
</evidence>
<evidence type="ECO:0000313" key="6">
    <source>
        <dbReference type="EMBL" id="SFD15342.1"/>
    </source>
</evidence>
<feature type="domain" description="VOC" evidence="5">
    <location>
        <begin position="2"/>
        <end position="123"/>
    </location>
</feature>
<dbReference type="Pfam" id="PF00903">
    <property type="entry name" value="Glyoxalase"/>
    <property type="match status" value="1"/>
</dbReference>
<dbReference type="GO" id="GO:0004462">
    <property type="term" value="F:lactoylglutathione lyase activity"/>
    <property type="evidence" value="ECO:0007669"/>
    <property type="project" value="TreeGrafter"/>
</dbReference>
<dbReference type="InterPro" id="IPR004360">
    <property type="entry name" value="Glyas_Fos-R_dOase_dom"/>
</dbReference>
<protein>
    <recommendedName>
        <fullName evidence="2">Aldoketomutase</fullName>
    </recommendedName>
    <alternativeName>
        <fullName evidence="1">Ketone-aldehyde mutase</fullName>
    </alternativeName>
    <alternativeName>
        <fullName evidence="3">Methylglyoxalase</fullName>
    </alternativeName>
    <alternativeName>
        <fullName evidence="4">S-D-lactoylglutathione methylglyoxal lyase</fullName>
    </alternativeName>
</protein>
<evidence type="ECO:0000259" key="5">
    <source>
        <dbReference type="PROSITE" id="PS51819"/>
    </source>
</evidence>
<evidence type="ECO:0000313" key="7">
    <source>
        <dbReference type="Proteomes" id="UP000198611"/>
    </source>
</evidence>